<gene>
    <name evidence="13" type="ORF">C8D91_1208</name>
</gene>
<evidence type="ECO:0000259" key="12">
    <source>
        <dbReference type="Pfam" id="PF12019"/>
    </source>
</evidence>
<keyword evidence="4" id="KW-0488">Methylation</keyword>
<evidence type="ECO:0000313" key="14">
    <source>
        <dbReference type="Proteomes" id="UP000295724"/>
    </source>
</evidence>
<feature type="domain" description="General secretion pathway GspH" evidence="12">
    <location>
        <begin position="55"/>
        <end position="172"/>
    </location>
</feature>
<dbReference type="GO" id="GO:0015628">
    <property type="term" value="P:protein secretion by the type II secretion system"/>
    <property type="evidence" value="ECO:0007669"/>
    <property type="project" value="InterPro"/>
</dbReference>
<reference evidence="13 14" key="1">
    <citation type="submission" date="2019-03" db="EMBL/GenBank/DDBJ databases">
        <title>Genomic Encyclopedia of Type Strains, Phase IV (KMG-IV): sequencing the most valuable type-strain genomes for metagenomic binning, comparative biology and taxonomic classification.</title>
        <authorList>
            <person name="Goeker M."/>
        </authorList>
    </citation>
    <scope>NUCLEOTIDE SEQUENCE [LARGE SCALE GENOMIC DNA]</scope>
    <source>
        <strain evidence="13 14">DSM 25488</strain>
    </source>
</reference>
<keyword evidence="8 11" id="KW-0472">Membrane</keyword>
<dbReference type="InterPro" id="IPR022346">
    <property type="entry name" value="T2SS_GspH"/>
</dbReference>
<dbReference type="GO" id="GO:0005886">
    <property type="term" value="C:plasma membrane"/>
    <property type="evidence" value="ECO:0007669"/>
    <property type="project" value="UniProtKB-SubCell"/>
</dbReference>
<comment type="subcellular location">
    <subcellularLocation>
        <location evidence="1">Cell inner membrane</location>
        <topology evidence="1">Single-pass membrane protein</topology>
    </subcellularLocation>
</comment>
<dbReference type="NCBIfam" id="TIGR02532">
    <property type="entry name" value="IV_pilin_GFxxxE"/>
    <property type="match status" value="1"/>
</dbReference>
<evidence type="ECO:0000313" key="13">
    <source>
        <dbReference type="EMBL" id="TDR22715.1"/>
    </source>
</evidence>
<dbReference type="Pfam" id="PF12019">
    <property type="entry name" value="GspH"/>
    <property type="match status" value="1"/>
</dbReference>
<keyword evidence="14" id="KW-1185">Reference proteome</keyword>
<evidence type="ECO:0000256" key="11">
    <source>
        <dbReference type="SAM" id="Phobius"/>
    </source>
</evidence>
<dbReference type="InterPro" id="IPR012902">
    <property type="entry name" value="N_methyl_site"/>
</dbReference>
<feature type="transmembrane region" description="Helical" evidence="11">
    <location>
        <begin position="21"/>
        <end position="39"/>
    </location>
</feature>
<evidence type="ECO:0000256" key="8">
    <source>
        <dbReference type="ARBA" id="ARBA00023136"/>
    </source>
</evidence>
<dbReference type="InterPro" id="IPR045584">
    <property type="entry name" value="Pilin-like"/>
</dbReference>
<keyword evidence="3" id="KW-1003">Cell membrane</keyword>
<sequence length="184" mass="21203">MESFKLEHMMRLPAQLKGFTLFEMIMGLCLISILSIYAVPNYRTFKQNSVMTQELNRLVANINYARNQSITLSQHIILCSTETFLDCDGESQWHKGWLVFVDLDRNRKYDNNDQLLLVEHKMKTGLHAVASRYRKLIRFDQMGFSPGTNLTIRFCDQRGAESGKAIIISNVGRPRVSQEINHCG</sequence>
<organism evidence="13 14">
    <name type="scientific">Marinicella litoralis</name>
    <dbReference type="NCBI Taxonomy" id="644220"/>
    <lineage>
        <taxon>Bacteria</taxon>
        <taxon>Pseudomonadati</taxon>
        <taxon>Pseudomonadota</taxon>
        <taxon>Gammaproteobacteria</taxon>
        <taxon>Lysobacterales</taxon>
        <taxon>Marinicellaceae</taxon>
        <taxon>Marinicella</taxon>
    </lineage>
</organism>
<evidence type="ECO:0000256" key="3">
    <source>
        <dbReference type="ARBA" id="ARBA00022475"/>
    </source>
</evidence>
<dbReference type="Gene3D" id="3.55.40.10">
    <property type="entry name" value="minor pseudopilin epsh domain"/>
    <property type="match status" value="1"/>
</dbReference>
<evidence type="ECO:0000256" key="2">
    <source>
        <dbReference type="ARBA" id="ARBA00021549"/>
    </source>
</evidence>
<evidence type="ECO:0000256" key="6">
    <source>
        <dbReference type="ARBA" id="ARBA00022692"/>
    </source>
</evidence>
<dbReference type="EMBL" id="SNZB01000002">
    <property type="protein sequence ID" value="TDR22715.1"/>
    <property type="molecule type" value="Genomic_DNA"/>
</dbReference>
<comment type="caution">
    <text evidence="13">The sequence shown here is derived from an EMBL/GenBank/DDBJ whole genome shotgun (WGS) entry which is preliminary data.</text>
</comment>
<keyword evidence="7 11" id="KW-1133">Transmembrane helix</keyword>
<name>A0A4R6XS19_9GAMM</name>
<proteinExistence type="inferred from homology"/>
<keyword evidence="6 11" id="KW-0812">Transmembrane</keyword>
<comment type="similarity">
    <text evidence="9">Belongs to the GSP H family.</text>
</comment>
<accession>A0A4R6XS19</accession>
<dbReference type="GO" id="GO:0015627">
    <property type="term" value="C:type II protein secretion system complex"/>
    <property type="evidence" value="ECO:0007669"/>
    <property type="project" value="InterPro"/>
</dbReference>
<evidence type="ECO:0000256" key="9">
    <source>
        <dbReference type="ARBA" id="ARBA00025772"/>
    </source>
</evidence>
<dbReference type="Proteomes" id="UP000295724">
    <property type="component" value="Unassembled WGS sequence"/>
</dbReference>
<keyword evidence="5" id="KW-0997">Cell inner membrane</keyword>
<evidence type="ECO:0000256" key="5">
    <source>
        <dbReference type="ARBA" id="ARBA00022519"/>
    </source>
</evidence>
<evidence type="ECO:0000256" key="1">
    <source>
        <dbReference type="ARBA" id="ARBA00004377"/>
    </source>
</evidence>
<evidence type="ECO:0000256" key="4">
    <source>
        <dbReference type="ARBA" id="ARBA00022481"/>
    </source>
</evidence>
<evidence type="ECO:0000256" key="7">
    <source>
        <dbReference type="ARBA" id="ARBA00022989"/>
    </source>
</evidence>
<protein>
    <recommendedName>
        <fullName evidence="2">Type II secretion system protein H</fullName>
    </recommendedName>
    <alternativeName>
        <fullName evidence="10">General secretion pathway protein H</fullName>
    </alternativeName>
</protein>
<dbReference type="SUPFAM" id="SSF54523">
    <property type="entry name" value="Pili subunits"/>
    <property type="match status" value="1"/>
</dbReference>
<dbReference type="AlphaFoldDB" id="A0A4R6XS19"/>
<evidence type="ECO:0000256" key="10">
    <source>
        <dbReference type="ARBA" id="ARBA00030775"/>
    </source>
</evidence>